<evidence type="ECO:0000256" key="4">
    <source>
        <dbReference type="ARBA" id="ARBA00023136"/>
    </source>
</evidence>
<dbReference type="GO" id="GO:0016020">
    <property type="term" value="C:membrane"/>
    <property type="evidence" value="ECO:0007669"/>
    <property type="project" value="UniProtKB-SubCell"/>
</dbReference>
<dbReference type="OrthoDB" id="1100010at2759"/>
<dbReference type="EMBL" id="JAKOGI010000002">
    <property type="protein sequence ID" value="KAJ8452926.1"/>
    <property type="molecule type" value="Genomic_DNA"/>
</dbReference>
<dbReference type="GO" id="GO:0080115">
    <property type="term" value="F:myosin XI tail binding"/>
    <property type="evidence" value="ECO:0007669"/>
    <property type="project" value="UniProtKB-ARBA"/>
</dbReference>
<dbReference type="Pfam" id="PF04576">
    <property type="entry name" value="Zein-binding"/>
    <property type="match status" value="1"/>
</dbReference>
<evidence type="ECO:0000256" key="3">
    <source>
        <dbReference type="ARBA" id="ARBA00022989"/>
    </source>
</evidence>
<organism evidence="6 7">
    <name type="scientific">Carnegiea gigantea</name>
    <dbReference type="NCBI Taxonomy" id="171969"/>
    <lineage>
        <taxon>Eukaryota</taxon>
        <taxon>Viridiplantae</taxon>
        <taxon>Streptophyta</taxon>
        <taxon>Embryophyta</taxon>
        <taxon>Tracheophyta</taxon>
        <taxon>Spermatophyta</taxon>
        <taxon>Magnoliopsida</taxon>
        <taxon>eudicotyledons</taxon>
        <taxon>Gunneridae</taxon>
        <taxon>Pentapetalae</taxon>
        <taxon>Caryophyllales</taxon>
        <taxon>Cactineae</taxon>
        <taxon>Cactaceae</taxon>
        <taxon>Cactoideae</taxon>
        <taxon>Echinocereeae</taxon>
        <taxon>Carnegiea</taxon>
    </lineage>
</organism>
<name>A0A9Q1QTG0_9CARY</name>
<dbReference type="AlphaFoldDB" id="A0A9Q1QTG0"/>
<gene>
    <name evidence="6" type="ORF">Cgig2_014689</name>
</gene>
<evidence type="ECO:0000259" key="5">
    <source>
        <dbReference type="PROSITE" id="PS51775"/>
    </source>
</evidence>
<feature type="domain" description="GTD-binding" evidence="5">
    <location>
        <begin position="146"/>
        <end position="244"/>
    </location>
</feature>
<dbReference type="InterPro" id="IPR007656">
    <property type="entry name" value="GTD-bd"/>
</dbReference>
<proteinExistence type="predicted"/>
<evidence type="ECO:0000313" key="6">
    <source>
        <dbReference type="EMBL" id="KAJ8452926.1"/>
    </source>
</evidence>
<evidence type="ECO:0000313" key="7">
    <source>
        <dbReference type="Proteomes" id="UP001153076"/>
    </source>
</evidence>
<keyword evidence="4" id="KW-0472">Membrane</keyword>
<comment type="caution">
    <text evidence="6">The sequence shown here is derived from an EMBL/GenBank/DDBJ whole genome shotgun (WGS) entry which is preliminary data.</text>
</comment>
<comment type="subcellular location">
    <subcellularLocation>
        <location evidence="1">Membrane</location>
    </subcellularLocation>
</comment>
<reference evidence="6" key="1">
    <citation type="submission" date="2022-04" db="EMBL/GenBank/DDBJ databases">
        <title>Carnegiea gigantea Genome sequencing and assembly v2.</title>
        <authorList>
            <person name="Copetti D."/>
            <person name="Sanderson M.J."/>
            <person name="Burquez A."/>
            <person name="Wojciechowski M.F."/>
        </authorList>
    </citation>
    <scope>NUCLEOTIDE SEQUENCE</scope>
    <source>
        <strain evidence="6">SGP5-SGP5p</strain>
        <tissue evidence="6">Aerial part</tissue>
    </source>
</reference>
<protein>
    <recommendedName>
        <fullName evidence="5">GTD-binding domain-containing protein</fullName>
    </recommendedName>
</protein>
<dbReference type="PANTHER" id="PTHR31422">
    <property type="entry name" value="BNAANNG28530D PROTEIN"/>
    <property type="match status" value="1"/>
</dbReference>
<keyword evidence="2" id="KW-0812">Transmembrane</keyword>
<dbReference type="PANTHER" id="PTHR31422:SF2">
    <property type="entry name" value="PROTEIN FLOURY 1-LIKE"/>
    <property type="match status" value="1"/>
</dbReference>
<keyword evidence="7" id="KW-1185">Reference proteome</keyword>
<evidence type="ECO:0000256" key="1">
    <source>
        <dbReference type="ARBA" id="ARBA00004370"/>
    </source>
</evidence>
<sequence length="293" mass="33024">MEHNGTEENGFKERLAQLEMNWLSNVIIVSATMALNWTGTNSWEGRARWNHLMDVVFKVSQITGHCKFRQGLSLNCSNGDQFNVVKSMSFKDGTTKTFGVSGEEGEEEIDEVVGSNGGLHGKRCDHVRRDDKGEVEGEGCYVEDHVFEMSLRKMVKVQRWRANAAEFELEKERMAAASAADEAMAMILRLQNEKGSLQMQVNQLHRLAEEKDMHGEGVIQSLELIVMNYGYESSLLVDQLRIYGEKLRPYLKDEEWDQCDRVCPTPGASPSSCDGGRFNDLLIGSLDLESFSL</sequence>
<evidence type="ECO:0000256" key="2">
    <source>
        <dbReference type="ARBA" id="ARBA00022692"/>
    </source>
</evidence>
<accession>A0A9Q1QTG0</accession>
<keyword evidence="3" id="KW-1133">Transmembrane helix</keyword>
<dbReference type="PROSITE" id="PS51775">
    <property type="entry name" value="GTD_BINDING"/>
    <property type="match status" value="1"/>
</dbReference>
<dbReference type="Proteomes" id="UP001153076">
    <property type="component" value="Unassembled WGS sequence"/>
</dbReference>